<dbReference type="AlphaFoldDB" id="A0A8J2BQ34"/>
<evidence type="ECO:0000256" key="1">
    <source>
        <dbReference type="SAM" id="MobiDB-lite"/>
    </source>
</evidence>
<keyword evidence="3" id="KW-1185">Reference proteome</keyword>
<name>A0A8J2BQ34_9BACT</name>
<dbReference type="EMBL" id="CAJNOB010000045">
    <property type="protein sequence ID" value="CAF0702586.1"/>
    <property type="molecule type" value="Genomic_DNA"/>
</dbReference>
<comment type="caution">
    <text evidence="2">The sequence shown here is derived from an EMBL/GenBank/DDBJ whole genome shotgun (WGS) entry which is preliminary data.</text>
</comment>
<feature type="region of interest" description="Disordered" evidence="1">
    <location>
        <begin position="1"/>
        <end position="23"/>
    </location>
</feature>
<dbReference type="Proteomes" id="UP000663859">
    <property type="component" value="Unassembled WGS sequence"/>
</dbReference>
<evidence type="ECO:0000313" key="3">
    <source>
        <dbReference type="Proteomes" id="UP000663859"/>
    </source>
</evidence>
<gene>
    <name evidence="2" type="ORF">MPNT_50124</name>
</gene>
<evidence type="ECO:0000313" key="2">
    <source>
        <dbReference type="EMBL" id="CAF0702586.1"/>
    </source>
</evidence>
<proteinExistence type="predicted"/>
<organism evidence="2 3">
    <name type="scientific">Candidatus Methylacidithermus pantelleriae</name>
    <dbReference type="NCBI Taxonomy" id="2744239"/>
    <lineage>
        <taxon>Bacteria</taxon>
        <taxon>Pseudomonadati</taxon>
        <taxon>Verrucomicrobiota</taxon>
        <taxon>Methylacidiphilae</taxon>
        <taxon>Methylacidiphilales</taxon>
        <taxon>Methylacidiphilaceae</taxon>
        <taxon>Candidatus Methylacidithermus</taxon>
    </lineage>
</organism>
<protein>
    <submittedName>
        <fullName evidence="2">Uncharacterized protein</fullName>
    </submittedName>
</protein>
<sequence>MSLGSKTGPRATRPAKPWSPRRGAYRLAVAAAGRTGEPEPKAGFSKGVCLAYGQEAILEVLLCQRDGGGAEQESKTSPEAGGICGKATASCGTASGGGSFRASRRNLFPW</sequence>
<accession>A0A8J2BQ34</accession>
<reference evidence="2" key="1">
    <citation type="submission" date="2021-02" db="EMBL/GenBank/DDBJ databases">
        <authorList>
            <person name="Cremers G."/>
            <person name="Picone N."/>
        </authorList>
    </citation>
    <scope>NUCLEOTIDE SEQUENCE</scope>
    <source>
        <strain evidence="2">PQ17</strain>
    </source>
</reference>
<feature type="region of interest" description="Disordered" evidence="1">
    <location>
        <begin position="91"/>
        <end position="110"/>
    </location>
</feature>